<dbReference type="InterPro" id="IPR033911">
    <property type="entry name" value="MetRS_core"/>
</dbReference>
<dbReference type="SMART" id="SM00991">
    <property type="entry name" value="WHEP-TRS"/>
    <property type="match status" value="1"/>
</dbReference>
<dbReference type="EMBL" id="GFFV01000893">
    <property type="protein sequence ID" value="JAV39052.1"/>
    <property type="molecule type" value="Transcribed_RNA"/>
</dbReference>
<keyword evidence="13 18" id="KW-0030">Aminoacyl-tRNA synthetase</keyword>
<dbReference type="InterPro" id="IPR029038">
    <property type="entry name" value="MetRS_Zn"/>
</dbReference>
<evidence type="ECO:0000256" key="17">
    <source>
        <dbReference type="ARBA" id="ARBA00058485"/>
    </source>
</evidence>
<dbReference type="InterPro" id="IPR001412">
    <property type="entry name" value="aa-tRNA-synth_I_CS"/>
</dbReference>
<dbReference type="FunFam" id="1.20.1050.10:FF:000026">
    <property type="entry name" value="Methionine--tRNA ligase, cytoplasmic"/>
    <property type="match status" value="1"/>
</dbReference>
<evidence type="ECO:0000313" key="22">
    <source>
        <dbReference type="EMBL" id="JAV39052.1"/>
    </source>
</evidence>
<dbReference type="Gene3D" id="1.10.287.10">
    <property type="entry name" value="S15/NS1, RNA-binding"/>
    <property type="match status" value="1"/>
</dbReference>
<dbReference type="InterPro" id="IPR009080">
    <property type="entry name" value="tRNAsynth_Ia_anticodon-bd"/>
</dbReference>
<evidence type="ECO:0000256" key="3">
    <source>
        <dbReference type="ARBA" id="ARBA00005594"/>
    </source>
</evidence>
<dbReference type="GO" id="GO:0017101">
    <property type="term" value="C:aminoacyl-tRNA synthetase multienzyme complex"/>
    <property type="evidence" value="ECO:0007669"/>
    <property type="project" value="UniProtKB-ARBA"/>
</dbReference>
<dbReference type="SUPFAM" id="SSF47060">
    <property type="entry name" value="S15/NS1 RNA-binding domain"/>
    <property type="match status" value="1"/>
</dbReference>
<evidence type="ECO:0000256" key="2">
    <source>
        <dbReference type="ARBA" id="ARBA00004604"/>
    </source>
</evidence>
<dbReference type="GO" id="GO:0005730">
    <property type="term" value="C:nucleolus"/>
    <property type="evidence" value="ECO:0007669"/>
    <property type="project" value="UniProtKB-SubCell"/>
</dbReference>
<gene>
    <name evidence="22" type="primary">MARS</name>
</gene>
<evidence type="ECO:0000256" key="13">
    <source>
        <dbReference type="ARBA" id="ARBA00023146"/>
    </source>
</evidence>
<proteinExistence type="inferred from homology"/>
<dbReference type="FunFam" id="1.10.287.10:FF:000009">
    <property type="entry name" value="Methionine--tRNA ligase, cytoplasmic"/>
    <property type="match status" value="1"/>
</dbReference>
<dbReference type="InterPro" id="IPR041872">
    <property type="entry name" value="Anticodon_Met"/>
</dbReference>
<dbReference type="AlphaFoldDB" id="A0A250Y5Z1"/>
<dbReference type="Pfam" id="PF09334">
    <property type="entry name" value="tRNA-synt_1g"/>
    <property type="match status" value="1"/>
</dbReference>
<sequence length="941" mass="105755">MRLFVSEGAPGSLPVLAAAGRARGRAELLISTVGPEECVVPFFTRPKIPVLQLDSGNYLFSTSAICRYFFLLSGWEQDDLTNQWLEWEATELQPALSIALYYLVVQGKKGEDVLGPLRRALTFIDHSLSRQNCPFLAGETESLADIVLWGALYPLLQDPAYLPEELGALRSWFQTLSIQEPCQQAAETVLKQRGVLALRPYLQKQPQPQPQPNPPEGRVVSNEPEEEELATLSEEEIAMAVTAWEKGLESLPSLRPQQKPVLPVAGERNVLITSALPYVNNVPHLGNIIGCVLSADVFARYSRLRQWNTLYLCGTDEYGTATETKAMEEGLTPQEICDKYHTIHADIYRWFNISFDIFGRTTTPQQTKITQDIFQRLLARGFVLKDTVEQLRCEHCARFLADRFVEGVCPFCGYEEARGDQCDKCGKLINAIELKKPQCKVCRSSPVVKSSQHLFLDLPKLEKRLEEWLGKTLPGSDWTPNARFIIRSWLRDGLKPRCITRDLKWGTPVPLEGFEDKVFYVWFDATIGYLSITANYTDQWERWWKNPEQVDLYQFMAKDNVPFHGLVFPCSALGAEDNYTLVKNLIATEYLNYEDGKFSKSRGVGVFGDMAQDTGIPADIWRFYLLYIRPEGQDSAFSWTDMLLKNNSELLNNLGNFINRAGMFVSKFFGGYVPEMVLTLDDQRLLAHITLELQHYHQLLEKVRIRDALRSILTISRHGNQYIQVNEPWKRIKGSEAERQRAGTVTGLAVNIAALLSVMLQPFMPTVSATIQAQLQLPLPACRILLTNFLCTLPAGHQIGTVSPLFQKLENDQIESLRQQFGGGQLEESLELKVTTSPLRCYKTGGQGLFVAAGDNPIVPLQAKVSPKPAVVETVTTAGPQQIQILMDEVAKQGNIVRELKAQKADKNQVAAEVAKLLDLKKQLALAEGKPLETSKGKKKK</sequence>
<evidence type="ECO:0000256" key="6">
    <source>
        <dbReference type="ARBA" id="ARBA00022490"/>
    </source>
</evidence>
<dbReference type="SUPFAM" id="SSF52374">
    <property type="entry name" value="Nucleotidylyl transferase"/>
    <property type="match status" value="1"/>
</dbReference>
<dbReference type="Pfam" id="PF00458">
    <property type="entry name" value="WHEP-TRS"/>
    <property type="match status" value="1"/>
</dbReference>
<dbReference type="CDD" id="cd00939">
    <property type="entry name" value="MetRS_RNA"/>
    <property type="match status" value="1"/>
</dbReference>
<dbReference type="NCBIfam" id="TIGR00398">
    <property type="entry name" value="metG"/>
    <property type="match status" value="1"/>
</dbReference>
<accession>A0A250Y5Z1</accession>
<organism evidence="22">
    <name type="scientific">Castor canadensis</name>
    <name type="common">American beaver</name>
    <dbReference type="NCBI Taxonomy" id="51338"/>
    <lineage>
        <taxon>Eukaryota</taxon>
        <taxon>Metazoa</taxon>
        <taxon>Chordata</taxon>
        <taxon>Craniata</taxon>
        <taxon>Vertebrata</taxon>
        <taxon>Euteleostomi</taxon>
        <taxon>Mammalia</taxon>
        <taxon>Eutheria</taxon>
        <taxon>Euarchontoglires</taxon>
        <taxon>Glires</taxon>
        <taxon>Rodentia</taxon>
        <taxon>Castorimorpha</taxon>
        <taxon>Castoridae</taxon>
        <taxon>Castor</taxon>
    </lineage>
</organism>
<keyword evidence="9 18" id="KW-0547">Nucleotide-binding</keyword>
<evidence type="ECO:0000256" key="4">
    <source>
        <dbReference type="ARBA" id="ARBA00012838"/>
    </source>
</evidence>
<dbReference type="FunFam" id="2.20.28.20:FF:000001">
    <property type="entry name" value="Methionine--tRNA ligase"/>
    <property type="match status" value="1"/>
</dbReference>
<comment type="function">
    <text evidence="17">Catalyzes the specific attachment of an amino acid to its cognate tRNA in a 2 step reaction: the amino acid (AA) is first activated by ATP to form AA-AMP and then transferred to the acceptor end of the tRNA. Plays a role in the synthesis of ribosomal RNA in the nucleolus.</text>
</comment>
<evidence type="ECO:0000256" key="12">
    <source>
        <dbReference type="ARBA" id="ARBA00022917"/>
    </source>
</evidence>
<dbReference type="Pfam" id="PF18485">
    <property type="entry name" value="GST_N_5"/>
    <property type="match status" value="1"/>
</dbReference>
<evidence type="ECO:0000256" key="10">
    <source>
        <dbReference type="ARBA" id="ARBA00022840"/>
    </source>
</evidence>
<feature type="region of interest" description="Disordered" evidence="19">
    <location>
        <begin position="203"/>
        <end position="227"/>
    </location>
</feature>
<dbReference type="InterPro" id="IPR014758">
    <property type="entry name" value="Met-tRNA_synth"/>
</dbReference>
<dbReference type="CDD" id="cd07957">
    <property type="entry name" value="Anticodon_Ia_Met"/>
    <property type="match status" value="1"/>
</dbReference>
<dbReference type="GO" id="GO:0005829">
    <property type="term" value="C:cytosol"/>
    <property type="evidence" value="ECO:0007669"/>
    <property type="project" value="UniProtKB-SubCell"/>
</dbReference>
<keyword evidence="6" id="KW-0963">Cytoplasm</keyword>
<dbReference type="SUPFAM" id="SSF57770">
    <property type="entry name" value="Methionyl-tRNA synthetase (MetRS), Zn-domain"/>
    <property type="match status" value="1"/>
</dbReference>
<evidence type="ECO:0000256" key="9">
    <source>
        <dbReference type="ARBA" id="ARBA00022741"/>
    </source>
</evidence>
<protein>
    <recommendedName>
        <fullName evidence="5">Methionine--tRNA ligase, cytoplasmic</fullName>
        <ecNumber evidence="4">6.1.1.10</ecNumber>
    </recommendedName>
    <alternativeName>
        <fullName evidence="15">Methionyl-tRNA synthetase</fullName>
    </alternativeName>
</protein>
<dbReference type="NCBIfam" id="NF001100">
    <property type="entry name" value="PRK00133.1"/>
    <property type="match status" value="1"/>
</dbReference>
<dbReference type="PROSITE" id="PS51185">
    <property type="entry name" value="WHEP_TRS_2"/>
    <property type="match status" value="1"/>
</dbReference>
<dbReference type="GO" id="GO:0004825">
    <property type="term" value="F:methionine-tRNA ligase activity"/>
    <property type="evidence" value="ECO:0007669"/>
    <property type="project" value="UniProtKB-EC"/>
</dbReference>
<evidence type="ECO:0000256" key="7">
    <source>
        <dbReference type="ARBA" id="ARBA00022555"/>
    </source>
</evidence>
<keyword evidence="10 18" id="KW-0067">ATP-binding</keyword>
<dbReference type="InterPro" id="IPR009068">
    <property type="entry name" value="uS15_NS1_RNA-bd_sf"/>
</dbReference>
<dbReference type="CDD" id="cd10307">
    <property type="entry name" value="GST_C_MetRS_N"/>
    <property type="match status" value="1"/>
</dbReference>
<comment type="similarity">
    <text evidence="3 18">Belongs to the class-I aminoacyl-tRNA synthetase family.</text>
</comment>
<evidence type="ECO:0000259" key="20">
    <source>
        <dbReference type="PROSITE" id="PS50405"/>
    </source>
</evidence>
<dbReference type="Gene3D" id="1.10.730.10">
    <property type="entry name" value="Isoleucyl-tRNA Synthetase, Domain 1"/>
    <property type="match status" value="1"/>
</dbReference>
<dbReference type="Gene3D" id="3.40.30.10">
    <property type="entry name" value="Glutaredoxin"/>
    <property type="match status" value="1"/>
</dbReference>
<keyword evidence="14" id="KW-0539">Nucleus</keyword>
<reference evidence="22" key="1">
    <citation type="journal article" date="2017" name="G3 (Bethesda)">
        <title>De Novo Genome and Transcriptome Assembly of the Canadian Beaver (Castor canadensis).</title>
        <authorList>
            <person name="Lok S."/>
            <person name="Paton T.A."/>
            <person name="Wang Z."/>
            <person name="Kaur G."/>
            <person name="Walker S."/>
            <person name="Yuen R.K."/>
            <person name="Sung W.W."/>
            <person name="Whitney J."/>
            <person name="Buchanan J.A."/>
            <person name="Trost B."/>
            <person name="Singh N."/>
            <person name="Apresto B."/>
            <person name="Chen N."/>
            <person name="Coole M."/>
            <person name="Dawson T.J."/>
            <person name="Ho K.Y."/>
            <person name="Hu Z."/>
            <person name="Pullenayegum S."/>
            <person name="Samler K."/>
            <person name="Shipstone A."/>
            <person name="Tsoi F."/>
            <person name="Wang T."/>
            <person name="Pereira S.L."/>
            <person name="Rostami P."/>
            <person name="Ryan C.A."/>
            <person name="Tong A.H."/>
            <person name="Ng K."/>
            <person name="Sundaravadanam Y."/>
            <person name="Simpson J.T."/>
            <person name="Lim B.K."/>
            <person name="Engstrom M.D."/>
            <person name="Dutton C.J."/>
            <person name="Kerr K.C."/>
            <person name="Franke M."/>
            <person name="Rapley W."/>
            <person name="Wintle R.F."/>
            <person name="Scherer S.W."/>
        </authorList>
    </citation>
    <scope>NUCLEOTIDE SEQUENCE</scope>
    <source>
        <strain evidence="22">ROM106880</strain>
        <tissue evidence="22">Muscle</tissue>
    </source>
</reference>
<feature type="domain" description="GST C-terminal" evidence="20">
    <location>
        <begin position="74"/>
        <end position="210"/>
    </location>
</feature>
<evidence type="ECO:0000259" key="21">
    <source>
        <dbReference type="PROSITE" id="PS51185"/>
    </source>
</evidence>
<evidence type="ECO:0000256" key="18">
    <source>
        <dbReference type="RuleBase" id="RU363039"/>
    </source>
</evidence>
<keyword evidence="7" id="KW-0820">tRNA-binding</keyword>
<dbReference type="PROSITE" id="PS00762">
    <property type="entry name" value="WHEP_TRS_1"/>
    <property type="match status" value="1"/>
</dbReference>
<dbReference type="GO" id="GO:0006431">
    <property type="term" value="P:methionyl-tRNA aminoacylation"/>
    <property type="evidence" value="ECO:0007669"/>
    <property type="project" value="InterPro"/>
</dbReference>
<dbReference type="InterPro" id="IPR041598">
    <property type="entry name" value="MARS_N"/>
</dbReference>
<evidence type="ECO:0000256" key="1">
    <source>
        <dbReference type="ARBA" id="ARBA00004514"/>
    </source>
</evidence>
<dbReference type="InterPro" id="IPR014729">
    <property type="entry name" value="Rossmann-like_a/b/a_fold"/>
</dbReference>
<dbReference type="Pfam" id="PF19303">
    <property type="entry name" value="Anticodon_3"/>
    <property type="match status" value="1"/>
</dbReference>
<comment type="catalytic activity">
    <reaction evidence="16">
        <text>tRNA(Met) + L-methionine + ATP = L-methionyl-tRNA(Met) + AMP + diphosphate</text>
        <dbReference type="Rhea" id="RHEA:13481"/>
        <dbReference type="Rhea" id="RHEA-COMP:9667"/>
        <dbReference type="Rhea" id="RHEA-COMP:9698"/>
        <dbReference type="ChEBI" id="CHEBI:30616"/>
        <dbReference type="ChEBI" id="CHEBI:33019"/>
        <dbReference type="ChEBI" id="CHEBI:57844"/>
        <dbReference type="ChEBI" id="CHEBI:78442"/>
        <dbReference type="ChEBI" id="CHEBI:78530"/>
        <dbReference type="ChEBI" id="CHEBI:456215"/>
        <dbReference type="EC" id="6.1.1.10"/>
    </reaction>
</comment>
<keyword evidence="8 18" id="KW-0436">Ligase</keyword>
<dbReference type="Gene3D" id="3.40.50.620">
    <property type="entry name" value="HUPs"/>
    <property type="match status" value="1"/>
</dbReference>
<evidence type="ECO:0000256" key="19">
    <source>
        <dbReference type="SAM" id="MobiDB-lite"/>
    </source>
</evidence>
<dbReference type="InterPro" id="IPR010987">
    <property type="entry name" value="Glutathione-S-Trfase_C-like"/>
</dbReference>
<dbReference type="FunFam" id="1.10.730.10:FF:000010">
    <property type="entry name" value="methionine--tRNA ligase, cytoplasmic"/>
    <property type="match status" value="1"/>
</dbReference>
<dbReference type="InterPro" id="IPR004046">
    <property type="entry name" value="GST_C"/>
</dbReference>
<evidence type="ECO:0000256" key="5">
    <source>
        <dbReference type="ARBA" id="ARBA00018335"/>
    </source>
</evidence>
<dbReference type="EC" id="6.1.1.10" evidence="4"/>
<dbReference type="SUPFAM" id="SSF47616">
    <property type="entry name" value="GST C-terminal domain-like"/>
    <property type="match status" value="1"/>
</dbReference>
<dbReference type="Pfam" id="PF00043">
    <property type="entry name" value="GST_C"/>
    <property type="match status" value="1"/>
</dbReference>
<dbReference type="InterPro" id="IPR036282">
    <property type="entry name" value="Glutathione-S-Trfase_C_sf"/>
</dbReference>
<feature type="domain" description="WHEP-TRS" evidence="21">
    <location>
        <begin position="882"/>
        <end position="938"/>
    </location>
</feature>
<dbReference type="PROSITE" id="PS50405">
    <property type="entry name" value="GST_CTER"/>
    <property type="match status" value="1"/>
</dbReference>
<evidence type="ECO:0000256" key="14">
    <source>
        <dbReference type="ARBA" id="ARBA00023242"/>
    </source>
</evidence>
<dbReference type="InterPro" id="IPR000738">
    <property type="entry name" value="WHEP-TRS_dom"/>
</dbReference>
<dbReference type="PANTHER" id="PTHR45765:SF1">
    <property type="entry name" value="METHIONINE--TRNA LIGASE, CYTOPLASMIC"/>
    <property type="match status" value="1"/>
</dbReference>
<dbReference type="HAMAP" id="MF_00098">
    <property type="entry name" value="Met_tRNA_synth_type1"/>
    <property type="match status" value="1"/>
</dbReference>
<dbReference type="PRINTS" id="PR01041">
    <property type="entry name" value="TRNASYNTHMET"/>
</dbReference>
<dbReference type="PROSITE" id="PS00178">
    <property type="entry name" value="AA_TRNA_LIGASE_I"/>
    <property type="match status" value="1"/>
</dbReference>
<dbReference type="PANTHER" id="PTHR45765">
    <property type="entry name" value="METHIONINE--TRNA LIGASE"/>
    <property type="match status" value="1"/>
</dbReference>
<dbReference type="SUPFAM" id="SSF47323">
    <property type="entry name" value="Anticodon-binding domain of a subclass of class I aminoacyl-tRNA synthetases"/>
    <property type="match status" value="1"/>
</dbReference>
<dbReference type="Gene3D" id="1.20.1050.10">
    <property type="match status" value="1"/>
</dbReference>
<dbReference type="CDD" id="cd00814">
    <property type="entry name" value="MetRS_core"/>
    <property type="match status" value="1"/>
</dbReference>
<evidence type="ECO:0000256" key="11">
    <source>
        <dbReference type="ARBA" id="ARBA00022884"/>
    </source>
</evidence>
<dbReference type="GO" id="GO:0000049">
    <property type="term" value="F:tRNA binding"/>
    <property type="evidence" value="ECO:0007669"/>
    <property type="project" value="UniProtKB-KW"/>
</dbReference>
<comment type="subcellular location">
    <subcellularLocation>
        <location evidence="1">Cytoplasm</location>
        <location evidence="1">Cytosol</location>
    </subcellularLocation>
    <subcellularLocation>
        <location evidence="2">Nucleus</location>
        <location evidence="2">Nucleolus</location>
    </subcellularLocation>
</comment>
<dbReference type="GO" id="GO:0005524">
    <property type="term" value="F:ATP binding"/>
    <property type="evidence" value="ECO:0007669"/>
    <property type="project" value="UniProtKB-KW"/>
</dbReference>
<keyword evidence="12 18" id="KW-0648">Protein biosynthesis</keyword>
<keyword evidence="11" id="KW-0694">RNA-binding</keyword>
<evidence type="ECO:0000256" key="8">
    <source>
        <dbReference type="ARBA" id="ARBA00022598"/>
    </source>
</evidence>
<evidence type="ECO:0000256" key="16">
    <source>
        <dbReference type="ARBA" id="ARBA00047364"/>
    </source>
</evidence>
<dbReference type="Gene3D" id="2.20.28.20">
    <property type="entry name" value="Methionyl-tRNA synthetase, Zn-domain"/>
    <property type="match status" value="1"/>
</dbReference>
<evidence type="ECO:0000256" key="15">
    <source>
        <dbReference type="ARBA" id="ARBA00030904"/>
    </source>
</evidence>
<dbReference type="InterPro" id="IPR015413">
    <property type="entry name" value="Methionyl/Leucyl_tRNA_Synth"/>
</dbReference>
<name>A0A250Y5Z1_CASCN</name>
<dbReference type="InterPro" id="IPR023458">
    <property type="entry name" value="Met-tRNA_ligase_1"/>
</dbReference>
<dbReference type="FunFam" id="3.40.30.10:FF:000136">
    <property type="entry name" value="methionine--tRNA ligase, cytoplasmic"/>
    <property type="match status" value="1"/>
</dbReference>